<dbReference type="Gene3D" id="1.10.510.10">
    <property type="entry name" value="Transferase(Phosphotransferase) domain 1"/>
    <property type="match status" value="1"/>
</dbReference>
<evidence type="ECO:0000256" key="3">
    <source>
        <dbReference type="ARBA" id="ARBA00022679"/>
    </source>
</evidence>
<dbReference type="InterPro" id="IPR011009">
    <property type="entry name" value="Kinase-like_dom_sf"/>
</dbReference>
<dbReference type="AlphaFoldDB" id="E4YES4"/>
<dbReference type="PROSITE" id="PS00108">
    <property type="entry name" value="PROTEIN_KINASE_ST"/>
    <property type="match status" value="1"/>
</dbReference>
<dbReference type="PANTHER" id="PTHR47634:SF9">
    <property type="entry name" value="PROTEIN KINASE DOMAIN-CONTAINING PROTEIN-RELATED"/>
    <property type="match status" value="1"/>
</dbReference>
<dbReference type="PROSITE" id="PS50011">
    <property type="entry name" value="PROTEIN_KINASE_DOM"/>
    <property type="match status" value="1"/>
</dbReference>
<dbReference type="Proteomes" id="UP000011014">
    <property type="component" value="Unassembled WGS sequence"/>
</dbReference>
<evidence type="ECO:0000256" key="2">
    <source>
        <dbReference type="ARBA" id="ARBA00022527"/>
    </source>
</evidence>
<keyword evidence="6 9" id="KW-0067">ATP-binding</keyword>
<dbReference type="InterPro" id="IPR008271">
    <property type="entry name" value="Ser/Thr_kinase_AS"/>
</dbReference>
<name>E4YES4_OIKDI</name>
<keyword evidence="4 9" id="KW-0547">Nucleotide-binding</keyword>
<feature type="binding site" evidence="9">
    <location>
        <position position="106"/>
    </location>
    <ligand>
        <name>ATP</name>
        <dbReference type="ChEBI" id="CHEBI:30616"/>
    </ligand>
</feature>
<dbReference type="PROSITE" id="PS00107">
    <property type="entry name" value="PROTEIN_KINASE_ATP"/>
    <property type="match status" value="1"/>
</dbReference>
<sequence>MKGNIVATGSVEKALNHFHDGREEEEYYSEYEYAEADGNVDEEDKLGSDNDEQEASNEYEKNGYCPIEVGDFFHDRYQIIRKLGWGAFSTVWLAWDNKRKMFSALKVMKSKRSYYETAKDEVDLLECIREADSHEARRSVTTLLNYFTVDSVFGTHFVMVFGVLGPNLYKFLQKSQYQGIPIPVVKQIAKESIRCLDFLHSKCKIIHTDIKPENICIQVSKEYVYRLALEAYNWQRSGAEAPSAGHIASFKPKVFDKVDAPDPEKTQRLKEQVDRQITKQIEAKSLTINLDEPSSTLLPDLLDPNCTGVKCKLADIGNACWTYKHFASDIQTRQYMSPEVFLRTGYDTSADIWSMACTLFEIAAGALLFRPGF</sequence>
<dbReference type="InterPro" id="IPR000719">
    <property type="entry name" value="Prot_kinase_dom"/>
</dbReference>
<dbReference type="PANTHER" id="PTHR47634">
    <property type="entry name" value="PROTEIN KINASE DOMAIN-CONTAINING PROTEIN-RELATED"/>
    <property type="match status" value="1"/>
</dbReference>
<keyword evidence="3" id="KW-0808">Transferase</keyword>
<organism evidence="12">
    <name type="scientific">Oikopleura dioica</name>
    <name type="common">Tunicate</name>
    <dbReference type="NCBI Taxonomy" id="34765"/>
    <lineage>
        <taxon>Eukaryota</taxon>
        <taxon>Metazoa</taxon>
        <taxon>Chordata</taxon>
        <taxon>Tunicata</taxon>
        <taxon>Appendicularia</taxon>
        <taxon>Copelata</taxon>
        <taxon>Oikopleuridae</taxon>
        <taxon>Oikopleura</taxon>
    </lineage>
</organism>
<comment type="catalytic activity">
    <reaction evidence="7">
        <text>L-threonyl-[protein] + ATP = O-phospho-L-threonyl-[protein] + ADP + H(+)</text>
        <dbReference type="Rhea" id="RHEA:46608"/>
        <dbReference type="Rhea" id="RHEA-COMP:11060"/>
        <dbReference type="Rhea" id="RHEA-COMP:11605"/>
        <dbReference type="ChEBI" id="CHEBI:15378"/>
        <dbReference type="ChEBI" id="CHEBI:30013"/>
        <dbReference type="ChEBI" id="CHEBI:30616"/>
        <dbReference type="ChEBI" id="CHEBI:61977"/>
        <dbReference type="ChEBI" id="CHEBI:456216"/>
        <dbReference type="EC" id="2.7.11.1"/>
    </reaction>
</comment>
<evidence type="ECO:0000256" key="1">
    <source>
        <dbReference type="ARBA" id="ARBA00012513"/>
    </source>
</evidence>
<proteinExistence type="inferred from homology"/>
<dbReference type="SMART" id="SM00220">
    <property type="entry name" value="S_TKc"/>
    <property type="match status" value="1"/>
</dbReference>
<gene>
    <name evidence="12" type="ORF">GSOID_T00021989001</name>
</gene>
<evidence type="ECO:0000256" key="9">
    <source>
        <dbReference type="PROSITE-ProRule" id="PRU10141"/>
    </source>
</evidence>
<evidence type="ECO:0000256" key="4">
    <source>
        <dbReference type="ARBA" id="ARBA00022741"/>
    </source>
</evidence>
<evidence type="ECO:0000313" key="12">
    <source>
        <dbReference type="EMBL" id="CBY34011.1"/>
    </source>
</evidence>
<protein>
    <recommendedName>
        <fullName evidence="1">non-specific serine/threonine protein kinase</fullName>
        <ecNumber evidence="1">2.7.11.1</ecNumber>
    </recommendedName>
</protein>
<evidence type="ECO:0000256" key="7">
    <source>
        <dbReference type="ARBA" id="ARBA00047899"/>
    </source>
</evidence>
<accession>E4YES4</accession>
<keyword evidence="2 10" id="KW-0723">Serine/threonine-protein kinase</keyword>
<dbReference type="GO" id="GO:0000245">
    <property type="term" value="P:spliceosomal complex assembly"/>
    <property type="evidence" value="ECO:0007669"/>
    <property type="project" value="TreeGrafter"/>
</dbReference>
<dbReference type="GO" id="GO:0005737">
    <property type="term" value="C:cytoplasm"/>
    <property type="evidence" value="ECO:0007669"/>
    <property type="project" value="TreeGrafter"/>
</dbReference>
<evidence type="ECO:0000256" key="10">
    <source>
        <dbReference type="RuleBase" id="RU000304"/>
    </source>
</evidence>
<dbReference type="SUPFAM" id="SSF56112">
    <property type="entry name" value="Protein kinase-like (PK-like)"/>
    <property type="match status" value="1"/>
</dbReference>
<dbReference type="GO" id="GO:0050684">
    <property type="term" value="P:regulation of mRNA processing"/>
    <property type="evidence" value="ECO:0007669"/>
    <property type="project" value="TreeGrafter"/>
</dbReference>
<dbReference type="InterPro" id="IPR051334">
    <property type="entry name" value="SRPK"/>
</dbReference>
<dbReference type="EC" id="2.7.11.1" evidence="1"/>
<dbReference type="Gene3D" id="3.30.200.20">
    <property type="entry name" value="Phosphorylase Kinase, domain 1"/>
    <property type="match status" value="1"/>
</dbReference>
<comment type="similarity">
    <text evidence="10">Belongs to the protein kinase superfamily.</text>
</comment>
<evidence type="ECO:0000256" key="6">
    <source>
        <dbReference type="ARBA" id="ARBA00022840"/>
    </source>
</evidence>
<dbReference type="GO" id="GO:0005524">
    <property type="term" value="F:ATP binding"/>
    <property type="evidence" value="ECO:0007669"/>
    <property type="project" value="UniProtKB-UniRule"/>
</dbReference>
<comment type="catalytic activity">
    <reaction evidence="8">
        <text>L-seryl-[protein] + ATP = O-phospho-L-seryl-[protein] + ADP + H(+)</text>
        <dbReference type="Rhea" id="RHEA:17989"/>
        <dbReference type="Rhea" id="RHEA-COMP:9863"/>
        <dbReference type="Rhea" id="RHEA-COMP:11604"/>
        <dbReference type="ChEBI" id="CHEBI:15378"/>
        <dbReference type="ChEBI" id="CHEBI:29999"/>
        <dbReference type="ChEBI" id="CHEBI:30616"/>
        <dbReference type="ChEBI" id="CHEBI:83421"/>
        <dbReference type="ChEBI" id="CHEBI:456216"/>
        <dbReference type="EC" id="2.7.11.1"/>
    </reaction>
</comment>
<evidence type="ECO:0000259" key="11">
    <source>
        <dbReference type="PROSITE" id="PS50011"/>
    </source>
</evidence>
<reference evidence="12" key="1">
    <citation type="journal article" date="2010" name="Science">
        <title>Plasticity of animal genome architecture unmasked by rapid evolution of a pelagic tunicate.</title>
        <authorList>
            <person name="Denoeud F."/>
            <person name="Henriet S."/>
            <person name="Mungpakdee S."/>
            <person name="Aury J.M."/>
            <person name="Da Silva C."/>
            <person name="Brinkmann H."/>
            <person name="Mikhaleva J."/>
            <person name="Olsen L.C."/>
            <person name="Jubin C."/>
            <person name="Canestro C."/>
            <person name="Bouquet J.M."/>
            <person name="Danks G."/>
            <person name="Poulain J."/>
            <person name="Campsteijn C."/>
            <person name="Adamski M."/>
            <person name="Cross I."/>
            <person name="Yadetie F."/>
            <person name="Muffato M."/>
            <person name="Louis A."/>
            <person name="Butcher S."/>
            <person name="Tsagkogeorga G."/>
            <person name="Konrad A."/>
            <person name="Singh S."/>
            <person name="Jensen M.F."/>
            <person name="Cong E.H."/>
            <person name="Eikeseth-Otteraa H."/>
            <person name="Noel B."/>
            <person name="Anthouard V."/>
            <person name="Porcel B.M."/>
            <person name="Kachouri-Lafond R."/>
            <person name="Nishino A."/>
            <person name="Ugolini M."/>
            <person name="Chourrout P."/>
            <person name="Nishida H."/>
            <person name="Aasland R."/>
            <person name="Huzurbazar S."/>
            <person name="Westhof E."/>
            <person name="Delsuc F."/>
            <person name="Lehrach H."/>
            <person name="Reinhardt R."/>
            <person name="Weissenbach J."/>
            <person name="Roy S.W."/>
            <person name="Artiguenave F."/>
            <person name="Postlethwait J.H."/>
            <person name="Manak J.R."/>
            <person name="Thompson E.M."/>
            <person name="Jaillon O."/>
            <person name="Du Pasquier L."/>
            <person name="Boudinot P."/>
            <person name="Liberles D.A."/>
            <person name="Volff J.N."/>
            <person name="Philippe H."/>
            <person name="Lenhard B."/>
            <person name="Roest Crollius H."/>
            <person name="Wincker P."/>
            <person name="Chourrout D."/>
        </authorList>
    </citation>
    <scope>NUCLEOTIDE SEQUENCE [LARGE SCALE GENOMIC DNA]</scope>
</reference>
<dbReference type="InterPro" id="IPR017441">
    <property type="entry name" value="Protein_kinase_ATP_BS"/>
</dbReference>
<dbReference type="GO" id="GO:0005634">
    <property type="term" value="C:nucleus"/>
    <property type="evidence" value="ECO:0007669"/>
    <property type="project" value="TreeGrafter"/>
</dbReference>
<feature type="domain" description="Protein kinase" evidence="11">
    <location>
        <begin position="77"/>
        <end position="373"/>
    </location>
</feature>
<dbReference type="EMBL" id="FN654467">
    <property type="protein sequence ID" value="CBY34011.1"/>
    <property type="molecule type" value="Genomic_DNA"/>
</dbReference>
<dbReference type="Pfam" id="PF00069">
    <property type="entry name" value="Pkinase"/>
    <property type="match status" value="2"/>
</dbReference>
<dbReference type="GO" id="GO:0004674">
    <property type="term" value="F:protein serine/threonine kinase activity"/>
    <property type="evidence" value="ECO:0007669"/>
    <property type="project" value="UniProtKB-KW"/>
</dbReference>
<keyword evidence="5" id="KW-0418">Kinase</keyword>
<evidence type="ECO:0000256" key="8">
    <source>
        <dbReference type="ARBA" id="ARBA00048679"/>
    </source>
</evidence>
<evidence type="ECO:0000256" key="5">
    <source>
        <dbReference type="ARBA" id="ARBA00022777"/>
    </source>
</evidence>